<dbReference type="OrthoDB" id="9809962at2"/>
<dbReference type="GO" id="GO:0044281">
    <property type="term" value="P:small molecule metabolic process"/>
    <property type="evidence" value="ECO:0007669"/>
    <property type="project" value="UniProtKB-ARBA"/>
</dbReference>
<dbReference type="PATRIC" id="fig|1178515.4.peg.3562"/>
<dbReference type="Pfam" id="PF13419">
    <property type="entry name" value="HAD_2"/>
    <property type="match status" value="1"/>
</dbReference>
<dbReference type="NCBIfam" id="TIGR01509">
    <property type="entry name" value="HAD-SF-IA-v3"/>
    <property type="match status" value="1"/>
</dbReference>
<dbReference type="NCBIfam" id="TIGR01549">
    <property type="entry name" value="HAD-SF-IA-v1"/>
    <property type="match status" value="1"/>
</dbReference>
<keyword evidence="4" id="KW-0460">Magnesium</keyword>
<dbReference type="InterPro" id="IPR041492">
    <property type="entry name" value="HAD_2"/>
</dbReference>
<evidence type="ECO:0000313" key="5">
    <source>
        <dbReference type="EMBL" id="ANE47816.1"/>
    </source>
</evidence>
<keyword evidence="6" id="KW-1185">Reference proteome</keyword>
<evidence type="ECO:0000256" key="2">
    <source>
        <dbReference type="ARBA" id="ARBA00022723"/>
    </source>
</evidence>
<reference evidence="5 6" key="1">
    <citation type="submission" date="2015-01" db="EMBL/GenBank/DDBJ databases">
        <title>Paenibacillus swuensis/DY6/whole genome sequencing.</title>
        <authorList>
            <person name="Kim M.K."/>
            <person name="Srinivasan S."/>
            <person name="Lee J.-J."/>
        </authorList>
    </citation>
    <scope>NUCLEOTIDE SEQUENCE [LARGE SCALE GENOMIC DNA]</scope>
    <source>
        <strain evidence="5 6">DY6</strain>
    </source>
</reference>
<name>A0A172TLH0_9BACL</name>
<dbReference type="GO" id="GO:0016791">
    <property type="term" value="F:phosphatase activity"/>
    <property type="evidence" value="ECO:0007669"/>
    <property type="project" value="TreeGrafter"/>
</dbReference>
<dbReference type="InterPro" id="IPR051400">
    <property type="entry name" value="HAD-like_hydrolase"/>
</dbReference>
<dbReference type="Proteomes" id="UP000076927">
    <property type="component" value="Chromosome"/>
</dbReference>
<dbReference type="PRINTS" id="PR00413">
    <property type="entry name" value="HADHALOGNASE"/>
</dbReference>
<dbReference type="PANTHER" id="PTHR46470:SF2">
    <property type="entry name" value="GLYCERALDEHYDE 3-PHOSPHATE PHOSPHATASE"/>
    <property type="match status" value="1"/>
</dbReference>
<evidence type="ECO:0000256" key="3">
    <source>
        <dbReference type="ARBA" id="ARBA00022801"/>
    </source>
</evidence>
<proteinExistence type="predicted"/>
<dbReference type="STRING" id="1178515.SY83_17680"/>
<sequence length="225" mass="26061">MDVKAIIFDLDNTLLDRTTTFRNFVHRFNQQFFSASSENVHQLNTDLIVKLDDDGYKQKPQLFAELIETLPWPQGDLLPNVDMLMDFYANEYVNEATLMSHAEEVLSFCKNRYKLGLITNGMDSIQYGKIQRLNIKHYFDSIVVSEGAGVKKPDRRIFDIALRELELSAEECIYVGDHPKNDMEGAALAGLQTIWLEVNQPWRDDLNVVPLKKLRQLRELIYFLA</sequence>
<dbReference type="SUPFAM" id="SSF56784">
    <property type="entry name" value="HAD-like"/>
    <property type="match status" value="1"/>
</dbReference>
<evidence type="ECO:0000256" key="4">
    <source>
        <dbReference type="ARBA" id="ARBA00022842"/>
    </source>
</evidence>
<dbReference type="InterPro" id="IPR023214">
    <property type="entry name" value="HAD_sf"/>
</dbReference>
<evidence type="ECO:0000256" key="1">
    <source>
        <dbReference type="ARBA" id="ARBA00001946"/>
    </source>
</evidence>
<gene>
    <name evidence="5" type="ORF">SY83_17680</name>
</gene>
<comment type="cofactor">
    <cofactor evidence="1">
        <name>Mg(2+)</name>
        <dbReference type="ChEBI" id="CHEBI:18420"/>
    </cofactor>
</comment>
<dbReference type="SFLD" id="SFLDS00003">
    <property type="entry name" value="Haloacid_Dehalogenase"/>
    <property type="match status" value="1"/>
</dbReference>
<dbReference type="Gene3D" id="1.10.150.520">
    <property type="match status" value="1"/>
</dbReference>
<dbReference type="SFLD" id="SFLDG01129">
    <property type="entry name" value="C1.5:_HAD__Beta-PGM__Phosphata"/>
    <property type="match status" value="1"/>
</dbReference>
<dbReference type="InterPro" id="IPR006439">
    <property type="entry name" value="HAD-SF_hydro_IA"/>
</dbReference>
<evidence type="ECO:0000313" key="6">
    <source>
        <dbReference type="Proteomes" id="UP000076927"/>
    </source>
</evidence>
<evidence type="ECO:0008006" key="7">
    <source>
        <dbReference type="Google" id="ProtNLM"/>
    </source>
</evidence>
<dbReference type="AlphaFoldDB" id="A0A172TLH0"/>
<dbReference type="EMBL" id="CP011388">
    <property type="protein sequence ID" value="ANE47816.1"/>
    <property type="molecule type" value="Genomic_DNA"/>
</dbReference>
<keyword evidence="3" id="KW-0378">Hydrolase</keyword>
<accession>A0A172TLH0</accession>
<dbReference type="InterPro" id="IPR036412">
    <property type="entry name" value="HAD-like_sf"/>
</dbReference>
<dbReference type="Gene3D" id="3.40.50.1000">
    <property type="entry name" value="HAD superfamily/HAD-like"/>
    <property type="match status" value="1"/>
</dbReference>
<keyword evidence="2" id="KW-0479">Metal-binding</keyword>
<protein>
    <recommendedName>
        <fullName evidence="7">Hydrolase</fullName>
    </recommendedName>
</protein>
<dbReference type="GO" id="GO:0046872">
    <property type="term" value="F:metal ion binding"/>
    <property type="evidence" value="ECO:0007669"/>
    <property type="project" value="UniProtKB-KW"/>
</dbReference>
<organism evidence="5 6">
    <name type="scientific">Paenibacillus swuensis</name>
    <dbReference type="NCBI Taxonomy" id="1178515"/>
    <lineage>
        <taxon>Bacteria</taxon>
        <taxon>Bacillati</taxon>
        <taxon>Bacillota</taxon>
        <taxon>Bacilli</taxon>
        <taxon>Bacillales</taxon>
        <taxon>Paenibacillaceae</taxon>
        <taxon>Paenibacillus</taxon>
    </lineage>
</organism>
<dbReference type="PANTHER" id="PTHR46470">
    <property type="entry name" value="N-ACYLNEURAMINATE-9-PHOSPHATASE"/>
    <property type="match status" value="1"/>
</dbReference>
<dbReference type="KEGG" id="pswu:SY83_17680"/>